<dbReference type="PANTHER" id="PTHR40765:SF2">
    <property type="entry name" value="ESX-2 SECRETION SYSTEM ATPASE ECCB2"/>
    <property type="match status" value="1"/>
</dbReference>
<keyword evidence="1" id="KW-0812">Transmembrane</keyword>
<evidence type="ECO:0000313" key="2">
    <source>
        <dbReference type="EMBL" id="MBB6032841.1"/>
    </source>
</evidence>
<dbReference type="Gene3D" id="3.30.2390.20">
    <property type="entry name" value="Type VII secretion system EccB, repeat 1 domain"/>
    <property type="match status" value="1"/>
</dbReference>
<gene>
    <name evidence="2" type="ORF">HNR73_000688</name>
</gene>
<dbReference type="Pfam" id="PF05108">
    <property type="entry name" value="T7SS_ESX1_EccB"/>
    <property type="match status" value="1"/>
</dbReference>
<keyword evidence="1" id="KW-0472">Membrane</keyword>
<dbReference type="EMBL" id="JACHGT010000002">
    <property type="protein sequence ID" value="MBB6032841.1"/>
    <property type="molecule type" value="Genomic_DNA"/>
</dbReference>
<proteinExistence type="predicted"/>
<reference evidence="2 3" key="1">
    <citation type="submission" date="2020-08" db="EMBL/GenBank/DDBJ databases">
        <title>Genomic Encyclopedia of Type Strains, Phase IV (KMG-IV): sequencing the most valuable type-strain genomes for metagenomic binning, comparative biology and taxonomic classification.</title>
        <authorList>
            <person name="Goeker M."/>
        </authorList>
    </citation>
    <scope>NUCLEOTIDE SEQUENCE [LARGE SCALE GENOMIC DNA]</scope>
    <source>
        <strain evidence="2 3">YIM 65646</strain>
    </source>
</reference>
<keyword evidence="3" id="KW-1185">Reference proteome</keyword>
<dbReference type="InterPro" id="IPR044857">
    <property type="entry name" value="T7SS_EccB_R1"/>
</dbReference>
<comment type="caution">
    <text evidence="2">The sequence shown here is derived from an EMBL/GenBank/DDBJ whole genome shotgun (WGS) entry which is preliminary data.</text>
</comment>
<dbReference type="GO" id="GO:0005576">
    <property type="term" value="C:extracellular region"/>
    <property type="evidence" value="ECO:0007669"/>
    <property type="project" value="TreeGrafter"/>
</dbReference>
<feature type="transmembrane region" description="Helical" evidence="1">
    <location>
        <begin position="40"/>
        <end position="62"/>
    </location>
</feature>
<dbReference type="PANTHER" id="PTHR40765">
    <property type="entry name" value="ESX-2 SECRETION SYSTEM ATPASE ECCB2"/>
    <property type="match status" value="1"/>
</dbReference>
<dbReference type="RefSeq" id="WP_184785776.1">
    <property type="nucleotide sequence ID" value="NZ_BONT01000019.1"/>
</dbReference>
<organism evidence="2 3">
    <name type="scientific">Phytomonospora endophytica</name>
    <dbReference type="NCBI Taxonomy" id="714109"/>
    <lineage>
        <taxon>Bacteria</taxon>
        <taxon>Bacillati</taxon>
        <taxon>Actinomycetota</taxon>
        <taxon>Actinomycetes</taxon>
        <taxon>Micromonosporales</taxon>
        <taxon>Micromonosporaceae</taxon>
        <taxon>Phytomonospora</taxon>
    </lineage>
</organism>
<name>A0A841F762_9ACTN</name>
<sequence>MASRRDQLHSYQFMVQRVVSALVFRKTDPDQSPFRRAGGAVFASIMVAVLALAVVGVIGFFAGGINNDVTEGKAVILEKETGSRYVYLDGTLHPVLNFASGALIVGGTNILSRSSDSLAELPRGVPVGIPNAPDSIPDAERLLHGDWALCARPGKSATNAEEINSVLFVGAQPAQGRELAPDEGVIAVLQTGERYLIANQHRFPIADDGLITAIGGSDTDASRSLRTEAAFVNSLPMGQPIALPKLDGVNGASAITGAKVGKIYREPGDRRFVALKDGWAEITRLQAVLIQSVTKDATVTEVPSPASIGAQSTTSLFPQVTTDAPVMSAVPSIMPLMPGRSACATFANQSDAPRVLVDATVPASGGMKTTDTSANGTDLVDEVIIAPGHAALVESMTGTEGSGTVGFVNDWGVFYPFASRELVGNFGYGESDIVKLPALLTSRLPMGPQLDPAAARQNAIKSQ</sequence>
<protein>
    <submittedName>
        <fullName evidence="2">Type VII secretion protein EccB</fullName>
    </submittedName>
</protein>
<dbReference type="Proteomes" id="UP000548476">
    <property type="component" value="Unassembled WGS sequence"/>
</dbReference>
<dbReference type="NCBIfam" id="TIGR03919">
    <property type="entry name" value="T7SS_EccB"/>
    <property type="match status" value="1"/>
</dbReference>
<evidence type="ECO:0000313" key="3">
    <source>
        <dbReference type="Proteomes" id="UP000548476"/>
    </source>
</evidence>
<evidence type="ECO:0000256" key="1">
    <source>
        <dbReference type="SAM" id="Phobius"/>
    </source>
</evidence>
<accession>A0A841F762</accession>
<dbReference type="AlphaFoldDB" id="A0A841F762"/>
<keyword evidence="1" id="KW-1133">Transmembrane helix</keyword>
<dbReference type="InterPro" id="IPR007795">
    <property type="entry name" value="T7SS_EccB"/>
</dbReference>